<dbReference type="EMBL" id="JACHMG010000001">
    <property type="protein sequence ID" value="MBB4687765.1"/>
    <property type="molecule type" value="Genomic_DNA"/>
</dbReference>
<name>A0A840J294_9PSEU</name>
<dbReference type="RefSeq" id="WP_246458975.1">
    <property type="nucleotide sequence ID" value="NZ_JACHMG010000001.1"/>
</dbReference>
<evidence type="ECO:0000256" key="1">
    <source>
        <dbReference type="SAM" id="SignalP"/>
    </source>
</evidence>
<evidence type="ECO:0008006" key="4">
    <source>
        <dbReference type="Google" id="ProtNLM"/>
    </source>
</evidence>
<keyword evidence="1" id="KW-0732">Signal</keyword>
<keyword evidence="3" id="KW-1185">Reference proteome</keyword>
<feature type="signal peptide" evidence="1">
    <location>
        <begin position="1"/>
        <end position="19"/>
    </location>
</feature>
<evidence type="ECO:0000313" key="2">
    <source>
        <dbReference type="EMBL" id="MBB4687765.1"/>
    </source>
</evidence>
<gene>
    <name evidence="2" type="ORF">BJY18_005250</name>
</gene>
<accession>A0A840J294</accession>
<feature type="chain" id="PRO_5039256200" description="Lipoprotein" evidence="1">
    <location>
        <begin position="20"/>
        <end position="145"/>
    </location>
</feature>
<dbReference type="PROSITE" id="PS51257">
    <property type="entry name" value="PROKAR_LIPOPROTEIN"/>
    <property type="match status" value="1"/>
</dbReference>
<comment type="caution">
    <text evidence="2">The sequence shown here is derived from an EMBL/GenBank/DDBJ whole genome shotgun (WGS) entry which is preliminary data.</text>
</comment>
<protein>
    <recommendedName>
        <fullName evidence="4">Lipoprotein</fullName>
    </recommendedName>
</protein>
<proteinExistence type="predicted"/>
<evidence type="ECO:0000313" key="3">
    <source>
        <dbReference type="Proteomes" id="UP000581769"/>
    </source>
</evidence>
<organism evidence="2 3">
    <name type="scientific">Amycolatopsis jiangsuensis</name>
    <dbReference type="NCBI Taxonomy" id="1181879"/>
    <lineage>
        <taxon>Bacteria</taxon>
        <taxon>Bacillati</taxon>
        <taxon>Actinomycetota</taxon>
        <taxon>Actinomycetes</taxon>
        <taxon>Pseudonocardiales</taxon>
        <taxon>Pseudonocardiaceae</taxon>
        <taxon>Amycolatopsis</taxon>
    </lineage>
</organism>
<reference evidence="2 3" key="1">
    <citation type="submission" date="2020-08" db="EMBL/GenBank/DDBJ databases">
        <title>Sequencing the genomes of 1000 actinobacteria strains.</title>
        <authorList>
            <person name="Klenk H.-P."/>
        </authorList>
    </citation>
    <scope>NUCLEOTIDE SEQUENCE [LARGE SCALE GENOMIC DNA]</scope>
    <source>
        <strain evidence="2 3">DSM 45859</strain>
    </source>
</reference>
<dbReference type="AlphaFoldDB" id="A0A840J294"/>
<sequence length="145" mass="15199">MSRVAAGVLTMAAVAAVSACGVEDAVVEHGNGHVKAVSHQSGIDGKNDAEAKLPDWVPDGAQQVEELIRTTGAERLLKYSPAGTTLPAVCKPGTAEPKPPTLTADWWPAGEHLRTDQLCDGWHVAVERDAVYAYRVETVSGTGAN</sequence>
<dbReference type="Proteomes" id="UP000581769">
    <property type="component" value="Unassembled WGS sequence"/>
</dbReference>